<sequence>MRAHRVVPRDGMSGSRRRRDPLVCAAVASSSASGVDHPGATMRRGRSPRGSAQGVIATAAPPPPPPIHPLGWNLWKRVAAGAAAVTGTALLSLYVLRVRLIEYYVWKTQGLRLRFTALQRTGRSTYRAHAVRVLAPPAPGTREEREASRVADIEADVDVGELLARLLPWNQQRTAQRGPVQMDVAVHEPRLTVEFDNYELTESNWRAIAREMAAARRRRRLQQPQPAARKLGASPYMLDKLSIVGNAHVRVQSRAVDQVLVPDVELSGGEVRFLELIRSPESACAELERLAAKRLLATVGTAELSQETRQHLETYARSVLSKSTEELRARGQQRLKQMTDALRQAGKAIDSATLPPDQAEKLKGFTGKAQKRIDGVDQWLHSLDRERKGERPAPKGKK</sequence>
<feature type="compositionally biased region" description="Basic and acidic residues" evidence="1">
    <location>
        <begin position="382"/>
        <end position="398"/>
    </location>
</feature>
<protein>
    <submittedName>
        <fullName evidence="2">Uncharacterized protein</fullName>
    </submittedName>
</protein>
<accession>A0AAV9ITA7</accession>
<comment type="caution">
    <text evidence="2">The sequence shown here is derived from an EMBL/GenBank/DDBJ whole genome shotgun (WGS) entry which is preliminary data.</text>
</comment>
<feature type="region of interest" description="Disordered" evidence="1">
    <location>
        <begin position="1"/>
        <end position="20"/>
    </location>
</feature>
<gene>
    <name evidence="2" type="ORF">CDCA_CDCA05G1517</name>
</gene>
<feature type="region of interest" description="Disordered" evidence="1">
    <location>
        <begin position="376"/>
        <end position="398"/>
    </location>
</feature>
<evidence type="ECO:0000313" key="2">
    <source>
        <dbReference type="EMBL" id="KAK4535492.1"/>
    </source>
</evidence>
<keyword evidence="3" id="KW-1185">Reference proteome</keyword>
<reference evidence="2 3" key="1">
    <citation type="submission" date="2022-07" db="EMBL/GenBank/DDBJ databases">
        <title>Genome-wide signatures of adaptation to extreme environments.</title>
        <authorList>
            <person name="Cho C.H."/>
            <person name="Yoon H.S."/>
        </authorList>
    </citation>
    <scope>NUCLEOTIDE SEQUENCE [LARGE SCALE GENOMIC DNA]</scope>
    <source>
        <strain evidence="2 3">DBV 063 E5</strain>
    </source>
</reference>
<dbReference type="Proteomes" id="UP001301350">
    <property type="component" value="Unassembled WGS sequence"/>
</dbReference>
<dbReference type="AlphaFoldDB" id="A0AAV9ITA7"/>
<evidence type="ECO:0000256" key="1">
    <source>
        <dbReference type="SAM" id="MobiDB-lite"/>
    </source>
</evidence>
<feature type="region of interest" description="Disordered" evidence="1">
    <location>
        <begin position="32"/>
        <end position="54"/>
    </location>
</feature>
<dbReference type="EMBL" id="JANCYW010000005">
    <property type="protein sequence ID" value="KAK4535492.1"/>
    <property type="molecule type" value="Genomic_DNA"/>
</dbReference>
<proteinExistence type="predicted"/>
<evidence type="ECO:0000313" key="3">
    <source>
        <dbReference type="Proteomes" id="UP001301350"/>
    </source>
</evidence>
<name>A0AAV9ITA7_CYACA</name>
<organism evidence="2 3">
    <name type="scientific">Cyanidium caldarium</name>
    <name type="common">Red alga</name>
    <dbReference type="NCBI Taxonomy" id="2771"/>
    <lineage>
        <taxon>Eukaryota</taxon>
        <taxon>Rhodophyta</taxon>
        <taxon>Bangiophyceae</taxon>
        <taxon>Cyanidiales</taxon>
        <taxon>Cyanidiaceae</taxon>
        <taxon>Cyanidium</taxon>
    </lineage>
</organism>